<dbReference type="PANTHER" id="PTHR43540:SF7">
    <property type="entry name" value="ISOCHORISMATASE FAMILY PROTEIN YECD"/>
    <property type="match status" value="1"/>
</dbReference>
<evidence type="ECO:0000259" key="2">
    <source>
        <dbReference type="Pfam" id="PF00857"/>
    </source>
</evidence>
<protein>
    <submittedName>
        <fullName evidence="3">Nicotinamidase-related amidase</fullName>
    </submittedName>
</protein>
<dbReference type="RefSeq" id="WP_106195894.1">
    <property type="nucleotide sequence ID" value="NZ_PVTF01000019.1"/>
</dbReference>
<dbReference type="CDD" id="cd00431">
    <property type="entry name" value="cysteine_hydrolases"/>
    <property type="match status" value="1"/>
</dbReference>
<comment type="caution">
    <text evidence="3">The sequence shown here is derived from an EMBL/GenBank/DDBJ whole genome shotgun (WGS) entry which is preliminary data.</text>
</comment>
<dbReference type="EMBL" id="PVTF01000019">
    <property type="protein sequence ID" value="PRY33799.1"/>
    <property type="molecule type" value="Genomic_DNA"/>
</dbReference>
<dbReference type="PANTHER" id="PTHR43540">
    <property type="entry name" value="PEROXYUREIDOACRYLATE/UREIDOACRYLATE AMIDOHYDROLASE-RELATED"/>
    <property type="match status" value="1"/>
</dbReference>
<dbReference type="InterPro" id="IPR050272">
    <property type="entry name" value="Isochorismatase-like_hydrls"/>
</dbReference>
<keyword evidence="1" id="KW-0378">Hydrolase</keyword>
<dbReference type="AlphaFoldDB" id="A0A2T0SK61"/>
<dbReference type="GO" id="GO:0016787">
    <property type="term" value="F:hydrolase activity"/>
    <property type="evidence" value="ECO:0007669"/>
    <property type="project" value="UniProtKB-KW"/>
</dbReference>
<dbReference type="SUPFAM" id="SSF52499">
    <property type="entry name" value="Isochorismatase-like hydrolases"/>
    <property type="match status" value="1"/>
</dbReference>
<keyword evidence="4" id="KW-1185">Reference proteome</keyword>
<dbReference type="Pfam" id="PF00857">
    <property type="entry name" value="Isochorismatase"/>
    <property type="match status" value="1"/>
</dbReference>
<dbReference type="Proteomes" id="UP000239494">
    <property type="component" value="Unassembled WGS sequence"/>
</dbReference>
<accession>A0A2T0SK61</accession>
<evidence type="ECO:0000256" key="1">
    <source>
        <dbReference type="ARBA" id="ARBA00022801"/>
    </source>
</evidence>
<organism evidence="3 4">
    <name type="scientific">Umezawaea tangerina</name>
    <dbReference type="NCBI Taxonomy" id="84725"/>
    <lineage>
        <taxon>Bacteria</taxon>
        <taxon>Bacillati</taxon>
        <taxon>Actinomycetota</taxon>
        <taxon>Actinomycetes</taxon>
        <taxon>Pseudonocardiales</taxon>
        <taxon>Pseudonocardiaceae</taxon>
        <taxon>Umezawaea</taxon>
    </lineage>
</organism>
<evidence type="ECO:0000313" key="3">
    <source>
        <dbReference type="EMBL" id="PRY33799.1"/>
    </source>
</evidence>
<evidence type="ECO:0000313" key="4">
    <source>
        <dbReference type="Proteomes" id="UP000239494"/>
    </source>
</evidence>
<sequence length="188" mass="19618">MPVTTIDPNTALVVVDLQKGVVAIPAAHPVDQVVKNSAALADAFRAHGLPVVLVTVTGGAPGRTEGARLGDIPAEWCELVPELNRQPGDHDVVKRTWGAFTGTDLDEYLKGRGVTQVVVVGVATSAGVESTARHAHELGYHVTLAVDAMTDRSAEAHDNSVTRIFPRLGETGTTEEITALLDGGDGDA</sequence>
<gene>
    <name evidence="3" type="ORF">CLV43_119111</name>
</gene>
<proteinExistence type="predicted"/>
<feature type="domain" description="Isochorismatase-like" evidence="2">
    <location>
        <begin position="10"/>
        <end position="176"/>
    </location>
</feature>
<dbReference type="InterPro" id="IPR000868">
    <property type="entry name" value="Isochorismatase-like_dom"/>
</dbReference>
<reference evidence="3 4" key="1">
    <citation type="submission" date="2018-03" db="EMBL/GenBank/DDBJ databases">
        <title>Genomic Encyclopedia of Archaeal and Bacterial Type Strains, Phase II (KMG-II): from individual species to whole genera.</title>
        <authorList>
            <person name="Goeker M."/>
        </authorList>
    </citation>
    <scope>NUCLEOTIDE SEQUENCE [LARGE SCALE GENOMIC DNA]</scope>
    <source>
        <strain evidence="3 4">DSM 44720</strain>
    </source>
</reference>
<dbReference type="OrthoDB" id="3174612at2"/>
<dbReference type="Gene3D" id="3.40.50.850">
    <property type="entry name" value="Isochorismatase-like"/>
    <property type="match status" value="1"/>
</dbReference>
<dbReference type="InterPro" id="IPR036380">
    <property type="entry name" value="Isochorismatase-like_sf"/>
</dbReference>
<name>A0A2T0SK61_9PSEU</name>